<accession>A0A061H2V2</accession>
<dbReference type="KEGG" id="pfp:PFL1_05910"/>
<dbReference type="HOGENOM" id="CLU_2307255_0_0_1"/>
<organism evidence="1 2">
    <name type="scientific">Pseudozyma flocculosa PF-1</name>
    <dbReference type="NCBI Taxonomy" id="1277687"/>
    <lineage>
        <taxon>Eukaryota</taxon>
        <taxon>Fungi</taxon>
        <taxon>Dikarya</taxon>
        <taxon>Basidiomycota</taxon>
        <taxon>Ustilaginomycotina</taxon>
        <taxon>Ustilaginomycetes</taxon>
        <taxon>Ustilaginales</taxon>
        <taxon>Ustilaginaceae</taxon>
        <taxon>Pseudozyma</taxon>
    </lineage>
</organism>
<dbReference type="EMBL" id="KE361644">
    <property type="protein sequence ID" value="EPQ26589.1"/>
    <property type="molecule type" value="Genomic_DNA"/>
</dbReference>
<sequence>MFSSSFNLSYSLRYASLSTPSHKETFLASSTSIDMSSTETFRVGDRVLFSIGQHEEEGVIESFTENTSHEQVAIIGYIKKSDAKPTSIHRKVDGLTKIRK</sequence>
<dbReference type="AlphaFoldDB" id="A0A061H2V2"/>
<gene>
    <name evidence="1" type="ORF">PFL1_05910</name>
</gene>
<dbReference type="GeneID" id="19319992"/>
<evidence type="ECO:0000313" key="2">
    <source>
        <dbReference type="Proteomes" id="UP000053664"/>
    </source>
</evidence>
<dbReference type="OrthoDB" id="2553016at2759"/>
<dbReference type="RefSeq" id="XP_007881636.1">
    <property type="nucleotide sequence ID" value="XM_007883445.1"/>
</dbReference>
<dbReference type="Proteomes" id="UP000053664">
    <property type="component" value="Unassembled WGS sequence"/>
</dbReference>
<reference evidence="1 2" key="1">
    <citation type="journal article" date="2013" name="Plant Cell">
        <title>The transition from a phytopathogenic smut ancestor to an anamorphic biocontrol agent deciphered by comparative whole-genome analysis.</title>
        <authorList>
            <person name="Lefebvre F."/>
            <person name="Joly D.L."/>
            <person name="Labbe C."/>
            <person name="Teichmann B."/>
            <person name="Linning R."/>
            <person name="Belzile F."/>
            <person name="Bakkeren G."/>
            <person name="Belanger R.R."/>
        </authorList>
    </citation>
    <scope>NUCLEOTIDE SEQUENCE [LARGE SCALE GENOMIC DNA]</scope>
    <source>
        <strain evidence="1 2">PF-1</strain>
    </source>
</reference>
<protein>
    <submittedName>
        <fullName evidence="1">Uncharacterized protein</fullName>
    </submittedName>
</protein>
<evidence type="ECO:0000313" key="1">
    <source>
        <dbReference type="EMBL" id="EPQ26589.1"/>
    </source>
</evidence>
<name>A0A061H2V2_9BASI</name>
<proteinExistence type="predicted"/>